<dbReference type="AlphaFoldDB" id="A0A2V5GX07"/>
<proteinExistence type="predicted"/>
<dbReference type="SUPFAM" id="SSF63829">
    <property type="entry name" value="Calcium-dependent phosphotriesterase"/>
    <property type="match status" value="1"/>
</dbReference>
<dbReference type="EMBL" id="KZ825231">
    <property type="protein sequence ID" value="PYI13782.1"/>
    <property type="molecule type" value="Genomic_DNA"/>
</dbReference>
<feature type="chain" id="PRO_5015968107" description="SMP-30/Gluconolactonase/LRE-like region domain-containing protein" evidence="1">
    <location>
        <begin position="26"/>
        <end position="364"/>
    </location>
</feature>
<evidence type="ECO:0000256" key="1">
    <source>
        <dbReference type="SAM" id="SignalP"/>
    </source>
</evidence>
<dbReference type="Gene3D" id="2.120.10.30">
    <property type="entry name" value="TolB, C-terminal domain"/>
    <property type="match status" value="1"/>
</dbReference>
<evidence type="ECO:0000313" key="2">
    <source>
        <dbReference type="EMBL" id="PYI13782.1"/>
    </source>
</evidence>
<name>A0A2V5GX07_ASPV1</name>
<protein>
    <recommendedName>
        <fullName evidence="4">SMP-30/Gluconolactonase/LRE-like region domain-containing protein</fullName>
    </recommendedName>
</protein>
<dbReference type="InterPro" id="IPR052998">
    <property type="entry name" value="Hetero-Diels-Alderase-like"/>
</dbReference>
<keyword evidence="1" id="KW-0732">Signal</keyword>
<dbReference type="STRING" id="1450538.A0A2V5GX07"/>
<keyword evidence="3" id="KW-1185">Reference proteome</keyword>
<dbReference type="PANTHER" id="PTHR42060">
    <property type="entry name" value="NHL REPEAT-CONTAINING PROTEIN-RELATED"/>
    <property type="match status" value="1"/>
</dbReference>
<sequence length="364" mass="37939">MHLPLPLSILGTLALLFLPPSIAQAITPRITPQTKFQYRTNGTWLENLALGPAPSGATTTPTLLVTRMDVPELWSIDVSTGRGEVVASFPNATACMGITPLGQDGVYAVVVGRLRITDIGHPVPGSWGIYEVDLSGGVAGEDEDGDGDEGAVSVRKMADVPEAGWLNGMALFPSGGTGIQARGGEKAGVVLIADSVNGVIWQLDTQTGTYRVALNDTASMAASPTDPLGLGVNGVRVWRGFVYYSTDSVQAVFRVPVRWDDSSQTVRAAGVVETVALGVVVDDFAVAEDGGLYLMAVADNQVVRVTAAGERSVLAGTRESAQVAGCTSGVISRDGRRLFVTTNGGHITPPKGGEEPAKLVEIDL</sequence>
<dbReference type="PANTHER" id="PTHR42060:SF1">
    <property type="entry name" value="NHL REPEAT-CONTAINING PROTEIN"/>
    <property type="match status" value="1"/>
</dbReference>
<organism evidence="2 3">
    <name type="scientific">Aspergillus violaceofuscus (strain CBS 115571)</name>
    <dbReference type="NCBI Taxonomy" id="1450538"/>
    <lineage>
        <taxon>Eukaryota</taxon>
        <taxon>Fungi</taxon>
        <taxon>Dikarya</taxon>
        <taxon>Ascomycota</taxon>
        <taxon>Pezizomycotina</taxon>
        <taxon>Eurotiomycetes</taxon>
        <taxon>Eurotiomycetidae</taxon>
        <taxon>Eurotiales</taxon>
        <taxon>Aspergillaceae</taxon>
        <taxon>Aspergillus</taxon>
    </lineage>
</organism>
<dbReference type="OMA" id="NGGMFLP"/>
<reference evidence="2 3" key="1">
    <citation type="submission" date="2018-02" db="EMBL/GenBank/DDBJ databases">
        <title>The genomes of Aspergillus section Nigri reveals drivers in fungal speciation.</title>
        <authorList>
            <consortium name="DOE Joint Genome Institute"/>
            <person name="Vesth T.C."/>
            <person name="Nybo J."/>
            <person name="Theobald S."/>
            <person name="Brandl J."/>
            <person name="Frisvad J.C."/>
            <person name="Nielsen K.F."/>
            <person name="Lyhne E.K."/>
            <person name="Kogle M.E."/>
            <person name="Kuo A."/>
            <person name="Riley R."/>
            <person name="Clum A."/>
            <person name="Nolan M."/>
            <person name="Lipzen A."/>
            <person name="Salamov A."/>
            <person name="Henrissat B."/>
            <person name="Wiebenga A."/>
            <person name="De vries R.P."/>
            <person name="Grigoriev I.V."/>
            <person name="Mortensen U.H."/>
            <person name="Andersen M.R."/>
            <person name="Baker S.E."/>
        </authorList>
    </citation>
    <scope>NUCLEOTIDE SEQUENCE [LARGE SCALE GENOMIC DNA]</scope>
    <source>
        <strain evidence="2 3">CBS 115571</strain>
    </source>
</reference>
<dbReference type="Proteomes" id="UP000249829">
    <property type="component" value="Unassembled WGS sequence"/>
</dbReference>
<feature type="signal peptide" evidence="1">
    <location>
        <begin position="1"/>
        <end position="25"/>
    </location>
</feature>
<evidence type="ECO:0000313" key="3">
    <source>
        <dbReference type="Proteomes" id="UP000249829"/>
    </source>
</evidence>
<accession>A0A2V5GX07</accession>
<dbReference type="InterPro" id="IPR011042">
    <property type="entry name" value="6-blade_b-propeller_TolB-like"/>
</dbReference>
<gene>
    <name evidence="2" type="ORF">BO99DRAFT_407262</name>
</gene>
<evidence type="ECO:0008006" key="4">
    <source>
        <dbReference type="Google" id="ProtNLM"/>
    </source>
</evidence>